<keyword evidence="3" id="KW-1185">Reference proteome</keyword>
<proteinExistence type="predicted"/>
<feature type="domain" description="CHK kinase-like" evidence="1">
    <location>
        <begin position="135"/>
        <end position="330"/>
    </location>
</feature>
<dbReference type="RefSeq" id="XP_062699156.1">
    <property type="nucleotide sequence ID" value="XM_062843172.1"/>
</dbReference>
<dbReference type="Pfam" id="PF02958">
    <property type="entry name" value="EcKL"/>
    <property type="match status" value="1"/>
</dbReference>
<accession>A0ABM1Z4J2</accession>
<dbReference type="InterPro" id="IPR011009">
    <property type="entry name" value="Kinase-like_dom_sf"/>
</dbReference>
<evidence type="ECO:0000259" key="1">
    <source>
        <dbReference type="SMART" id="SM00587"/>
    </source>
</evidence>
<dbReference type="Proteomes" id="UP000069940">
    <property type="component" value="Unassembled WGS sequence"/>
</dbReference>
<evidence type="ECO:0000313" key="3">
    <source>
        <dbReference type="Proteomes" id="UP000069940"/>
    </source>
</evidence>
<dbReference type="SUPFAM" id="SSF56112">
    <property type="entry name" value="Protein kinase-like (PK-like)"/>
    <property type="match status" value="1"/>
</dbReference>
<protein>
    <recommendedName>
        <fullName evidence="1">CHK kinase-like domain-containing protein</fullName>
    </recommendedName>
</protein>
<sequence length="416" mass="47824">MDSKTMLDCSWVDGDLLLSILKAEQHGSGESEIKIVDFKVEAATKKGDNYASEMYRADLEYEKDGKLVKCRRILKVIPSGEIQRMIMEKNSIFPREIAVYRDILPKIHSLLESIGDSTLISPKCIFTTDDPKTMLVFEDIKDAGFQMVDRKLGLDLEHSKLVIGKLAKLHACSAVIYQSNPAVMDPVLEGAISTNPERQDFLEFYRMCSRQVAQLVKSWNDPTYNHLLERLENLPKTIISRGVQVYTRDDSCFNVLNHDDVWTNNMMFKYGGEKSVEDVLLFDYQLAYYGSPGVDLNYFLNAAVQEAVREKHWLELIREYHNILKSTLEKLDYSGRIPTLEDIHVEIIRKGFHRVNAVLCLLPIAFMERTENAEMDVFLQESEAGQAFRKQIFSNPRLEGILKRALVQYNHLGYFD</sequence>
<reference evidence="2" key="2">
    <citation type="submission" date="2025-05" db="UniProtKB">
        <authorList>
            <consortium name="EnsemblMetazoa"/>
        </authorList>
    </citation>
    <scope>IDENTIFICATION</scope>
    <source>
        <strain evidence="2">Foshan</strain>
    </source>
</reference>
<dbReference type="PANTHER" id="PTHR11012">
    <property type="entry name" value="PROTEIN KINASE-LIKE DOMAIN-CONTAINING"/>
    <property type="match status" value="1"/>
</dbReference>
<organism evidence="2 3">
    <name type="scientific">Aedes albopictus</name>
    <name type="common">Asian tiger mosquito</name>
    <name type="synonym">Stegomyia albopicta</name>
    <dbReference type="NCBI Taxonomy" id="7160"/>
    <lineage>
        <taxon>Eukaryota</taxon>
        <taxon>Metazoa</taxon>
        <taxon>Ecdysozoa</taxon>
        <taxon>Arthropoda</taxon>
        <taxon>Hexapoda</taxon>
        <taxon>Insecta</taxon>
        <taxon>Pterygota</taxon>
        <taxon>Neoptera</taxon>
        <taxon>Endopterygota</taxon>
        <taxon>Diptera</taxon>
        <taxon>Nematocera</taxon>
        <taxon>Culicoidea</taxon>
        <taxon>Culicidae</taxon>
        <taxon>Culicinae</taxon>
        <taxon>Aedini</taxon>
        <taxon>Aedes</taxon>
        <taxon>Stegomyia</taxon>
    </lineage>
</organism>
<dbReference type="GeneID" id="109412338"/>
<dbReference type="PANTHER" id="PTHR11012:SF19">
    <property type="entry name" value="CHK KINASE-LIKE DOMAIN-CONTAINING PROTEIN"/>
    <property type="match status" value="1"/>
</dbReference>
<dbReference type="Gene3D" id="3.90.1200.10">
    <property type="match status" value="1"/>
</dbReference>
<dbReference type="SMART" id="SM00587">
    <property type="entry name" value="CHK"/>
    <property type="match status" value="1"/>
</dbReference>
<name>A0ABM1Z4J2_AEDAL</name>
<dbReference type="EnsemblMetazoa" id="AALFPA23_015007.R21755">
    <property type="protein sequence ID" value="AALFPA23_015007.P21755"/>
    <property type="gene ID" value="AALFPA23_015007"/>
</dbReference>
<dbReference type="InterPro" id="IPR015897">
    <property type="entry name" value="CHK_kinase-like"/>
</dbReference>
<reference evidence="3" key="1">
    <citation type="journal article" date="2015" name="Proc. Natl. Acad. Sci. U.S.A.">
        <title>Genome sequence of the Asian Tiger mosquito, Aedes albopictus, reveals insights into its biology, genetics, and evolution.</title>
        <authorList>
            <person name="Chen X.G."/>
            <person name="Jiang X."/>
            <person name="Gu J."/>
            <person name="Xu M."/>
            <person name="Wu Y."/>
            <person name="Deng Y."/>
            <person name="Zhang C."/>
            <person name="Bonizzoni M."/>
            <person name="Dermauw W."/>
            <person name="Vontas J."/>
            <person name="Armbruster P."/>
            <person name="Huang X."/>
            <person name="Yang Y."/>
            <person name="Zhang H."/>
            <person name="He W."/>
            <person name="Peng H."/>
            <person name="Liu Y."/>
            <person name="Wu K."/>
            <person name="Chen J."/>
            <person name="Lirakis M."/>
            <person name="Topalis P."/>
            <person name="Van Leeuwen T."/>
            <person name="Hall A.B."/>
            <person name="Jiang X."/>
            <person name="Thorpe C."/>
            <person name="Mueller R.L."/>
            <person name="Sun C."/>
            <person name="Waterhouse R.M."/>
            <person name="Yan G."/>
            <person name="Tu Z.J."/>
            <person name="Fang X."/>
            <person name="James A.A."/>
        </authorList>
    </citation>
    <scope>NUCLEOTIDE SEQUENCE [LARGE SCALE GENOMIC DNA]</scope>
    <source>
        <strain evidence="3">Foshan</strain>
    </source>
</reference>
<evidence type="ECO:0000313" key="2">
    <source>
        <dbReference type="EnsemblMetazoa" id="AALFPA23_015007.P21755"/>
    </source>
</evidence>
<dbReference type="InterPro" id="IPR004119">
    <property type="entry name" value="EcKL"/>
</dbReference>